<protein>
    <submittedName>
        <fullName evidence="1">Uncharacterized protein</fullName>
    </submittedName>
</protein>
<gene>
    <name evidence="1" type="ORF">MRATA1EN22A_LOCUS10597</name>
</gene>
<sequence length="131" mass="13668">MRSPAPSSSPELSLIATVARICLVSATRVGGLGIDHRANRFELPAKAFGGAANSPASRIGPWGIPLYPAPSKSGVGSGHYPRSVRSGALVTPTRCIYAHGSRQEAESPTWASLQTPLRPWAEAATAPRLSP</sequence>
<evidence type="ECO:0000313" key="1">
    <source>
        <dbReference type="EMBL" id="CAN0003386.1"/>
    </source>
</evidence>
<dbReference type="EMBL" id="OX596104">
    <property type="protein sequence ID" value="CAN0003386.1"/>
    <property type="molecule type" value="Genomic_DNA"/>
</dbReference>
<reference evidence="1" key="2">
    <citation type="submission" date="2025-03" db="EMBL/GenBank/DDBJ databases">
        <authorList>
            <consortium name="ELIXIR-Norway"/>
            <consortium name="Elixir Norway"/>
        </authorList>
    </citation>
    <scope>NUCLEOTIDE SEQUENCE</scope>
</reference>
<accession>A0AC59YV54</accession>
<name>A0AC59YV54_RANTA</name>
<dbReference type="Proteomes" id="UP001162501">
    <property type="component" value="Chromosome 20"/>
</dbReference>
<reference evidence="1" key="1">
    <citation type="submission" date="2023-05" db="EMBL/GenBank/DDBJ databases">
        <authorList>
            <consortium name="ELIXIR-Norway"/>
        </authorList>
    </citation>
    <scope>NUCLEOTIDE SEQUENCE</scope>
</reference>
<proteinExistence type="predicted"/>
<evidence type="ECO:0000313" key="2">
    <source>
        <dbReference type="Proteomes" id="UP001162501"/>
    </source>
</evidence>
<organism evidence="1 2">
    <name type="scientific">Rangifer tarandus platyrhynchus</name>
    <name type="common">Svalbard reindeer</name>
    <dbReference type="NCBI Taxonomy" id="3082113"/>
    <lineage>
        <taxon>Eukaryota</taxon>
        <taxon>Metazoa</taxon>
        <taxon>Chordata</taxon>
        <taxon>Craniata</taxon>
        <taxon>Vertebrata</taxon>
        <taxon>Euteleostomi</taxon>
        <taxon>Mammalia</taxon>
        <taxon>Eutheria</taxon>
        <taxon>Laurasiatheria</taxon>
        <taxon>Artiodactyla</taxon>
        <taxon>Ruminantia</taxon>
        <taxon>Pecora</taxon>
        <taxon>Cervidae</taxon>
        <taxon>Odocoileinae</taxon>
        <taxon>Rangifer</taxon>
    </lineage>
</organism>